<dbReference type="HOGENOM" id="CLU_003292_9_2_1"/>
<accession>A0A0D0CG84</accession>
<evidence type="ECO:0000313" key="1">
    <source>
        <dbReference type="EMBL" id="KIK81747.1"/>
    </source>
</evidence>
<dbReference type="Proteomes" id="UP000054538">
    <property type="component" value="Unassembled WGS sequence"/>
</dbReference>
<dbReference type="AlphaFoldDB" id="A0A0D0CG84"/>
<proteinExistence type="predicted"/>
<dbReference type="EMBL" id="KN825737">
    <property type="protein sequence ID" value="KIK81747.1"/>
    <property type="molecule type" value="Genomic_DNA"/>
</dbReference>
<organism evidence="1 2">
    <name type="scientific">Paxillus rubicundulus Ve08.2h10</name>
    <dbReference type="NCBI Taxonomy" id="930991"/>
    <lineage>
        <taxon>Eukaryota</taxon>
        <taxon>Fungi</taxon>
        <taxon>Dikarya</taxon>
        <taxon>Basidiomycota</taxon>
        <taxon>Agaricomycotina</taxon>
        <taxon>Agaricomycetes</taxon>
        <taxon>Agaricomycetidae</taxon>
        <taxon>Boletales</taxon>
        <taxon>Paxilineae</taxon>
        <taxon>Paxillaceae</taxon>
        <taxon>Paxillus</taxon>
    </lineage>
</organism>
<sequence length="65" mass="7372">FINRCNNSWIQNGFPNMPGNAFCISGTTELLLQSIDLDIISVQGRWTSCAFLDYWCCIESILPLQ</sequence>
<reference evidence="2" key="2">
    <citation type="submission" date="2015-01" db="EMBL/GenBank/DDBJ databases">
        <title>Evolutionary Origins and Diversification of the Mycorrhizal Mutualists.</title>
        <authorList>
            <consortium name="DOE Joint Genome Institute"/>
            <consortium name="Mycorrhizal Genomics Consortium"/>
            <person name="Kohler A."/>
            <person name="Kuo A."/>
            <person name="Nagy L.G."/>
            <person name="Floudas D."/>
            <person name="Copeland A."/>
            <person name="Barry K.W."/>
            <person name="Cichocki N."/>
            <person name="Veneault-Fourrey C."/>
            <person name="LaButti K."/>
            <person name="Lindquist E.A."/>
            <person name="Lipzen A."/>
            <person name="Lundell T."/>
            <person name="Morin E."/>
            <person name="Murat C."/>
            <person name="Riley R."/>
            <person name="Ohm R."/>
            <person name="Sun H."/>
            <person name="Tunlid A."/>
            <person name="Henrissat B."/>
            <person name="Grigoriev I.V."/>
            <person name="Hibbett D.S."/>
            <person name="Martin F."/>
        </authorList>
    </citation>
    <scope>NUCLEOTIDE SEQUENCE [LARGE SCALE GENOMIC DNA]</scope>
    <source>
        <strain evidence="2">Ve08.2h10</strain>
    </source>
</reference>
<dbReference type="STRING" id="930991.A0A0D0CG84"/>
<protein>
    <submittedName>
        <fullName evidence="1">Uncharacterized protein</fullName>
    </submittedName>
</protein>
<dbReference type="InParanoid" id="A0A0D0CG84"/>
<keyword evidence="2" id="KW-1185">Reference proteome</keyword>
<gene>
    <name evidence="1" type="ORF">PAXRUDRAFT_155317</name>
</gene>
<reference evidence="1 2" key="1">
    <citation type="submission" date="2014-04" db="EMBL/GenBank/DDBJ databases">
        <authorList>
            <consortium name="DOE Joint Genome Institute"/>
            <person name="Kuo A."/>
            <person name="Kohler A."/>
            <person name="Jargeat P."/>
            <person name="Nagy L.G."/>
            <person name="Floudas D."/>
            <person name="Copeland A."/>
            <person name="Barry K.W."/>
            <person name="Cichocki N."/>
            <person name="Veneault-Fourrey C."/>
            <person name="LaButti K."/>
            <person name="Lindquist E.A."/>
            <person name="Lipzen A."/>
            <person name="Lundell T."/>
            <person name="Morin E."/>
            <person name="Murat C."/>
            <person name="Sun H."/>
            <person name="Tunlid A."/>
            <person name="Henrissat B."/>
            <person name="Grigoriev I.V."/>
            <person name="Hibbett D.S."/>
            <person name="Martin F."/>
            <person name="Nordberg H.P."/>
            <person name="Cantor M.N."/>
            <person name="Hua S.X."/>
        </authorList>
    </citation>
    <scope>NUCLEOTIDE SEQUENCE [LARGE SCALE GENOMIC DNA]</scope>
    <source>
        <strain evidence="1 2">Ve08.2h10</strain>
    </source>
</reference>
<name>A0A0D0CG84_9AGAM</name>
<evidence type="ECO:0000313" key="2">
    <source>
        <dbReference type="Proteomes" id="UP000054538"/>
    </source>
</evidence>
<feature type="non-terminal residue" evidence="1">
    <location>
        <position position="1"/>
    </location>
</feature>